<gene>
    <name evidence="2" type="ORF">HPB51_011275</name>
</gene>
<sequence length="173" mass="19248">MAIEADQYDPRNCTQVLRAQAHLQETRKTTHCTNADPSVRETPSQSRETLEAARAPALQSSSPQLRVLHATAQKIKQLPPLPPDGYEVEFHFQGGLDLTTLQPRSLIAALMQAAELTDPSTLTVRIHPINNTCTNCAANQVDALKLVQLHQITYEQHEYAMTAFIAPMSHRSR</sequence>
<comment type="caution">
    <text evidence="2">The sequence shown here is derived from an EMBL/GenBank/DDBJ whole genome shotgun (WGS) entry which is preliminary data.</text>
</comment>
<feature type="region of interest" description="Disordered" evidence="1">
    <location>
        <begin position="27"/>
        <end position="63"/>
    </location>
</feature>
<evidence type="ECO:0000313" key="3">
    <source>
        <dbReference type="Proteomes" id="UP000821866"/>
    </source>
</evidence>
<evidence type="ECO:0000256" key="1">
    <source>
        <dbReference type="SAM" id="MobiDB-lite"/>
    </source>
</evidence>
<accession>A0A9J6DMF8</accession>
<evidence type="ECO:0000313" key="2">
    <source>
        <dbReference type="EMBL" id="KAH8023161.1"/>
    </source>
</evidence>
<dbReference type="Proteomes" id="UP000821866">
    <property type="component" value="Chromosome 6"/>
</dbReference>
<reference evidence="2" key="2">
    <citation type="submission" date="2021-09" db="EMBL/GenBank/DDBJ databases">
        <authorList>
            <person name="Jia N."/>
            <person name="Wang J."/>
            <person name="Shi W."/>
            <person name="Du L."/>
            <person name="Sun Y."/>
            <person name="Zhan W."/>
            <person name="Jiang J."/>
            <person name="Wang Q."/>
            <person name="Zhang B."/>
            <person name="Ji P."/>
            <person name="Sakyi L.B."/>
            <person name="Cui X."/>
            <person name="Yuan T."/>
            <person name="Jiang B."/>
            <person name="Yang W."/>
            <person name="Lam T.T.-Y."/>
            <person name="Chang Q."/>
            <person name="Ding S."/>
            <person name="Wang X."/>
            <person name="Zhu J."/>
            <person name="Ruan X."/>
            <person name="Zhao L."/>
            <person name="Wei J."/>
            <person name="Que T."/>
            <person name="Du C."/>
            <person name="Cheng J."/>
            <person name="Dai P."/>
            <person name="Han X."/>
            <person name="Huang E."/>
            <person name="Gao Y."/>
            <person name="Liu J."/>
            <person name="Shao H."/>
            <person name="Ye R."/>
            <person name="Li L."/>
            <person name="Wei W."/>
            <person name="Wang X."/>
            <person name="Wang C."/>
            <person name="Huo Q."/>
            <person name="Li W."/>
            <person name="Guo W."/>
            <person name="Chen H."/>
            <person name="Chen S."/>
            <person name="Zhou L."/>
            <person name="Zhou L."/>
            <person name="Ni X."/>
            <person name="Tian J."/>
            <person name="Zhou Y."/>
            <person name="Sheng Y."/>
            <person name="Liu T."/>
            <person name="Pan Y."/>
            <person name="Xia L."/>
            <person name="Li J."/>
            <person name="Zhao F."/>
            <person name="Cao W."/>
        </authorList>
    </citation>
    <scope>NUCLEOTIDE SEQUENCE</scope>
    <source>
        <strain evidence="2">Rmic-2018</strain>
        <tissue evidence="2">Larvae</tissue>
    </source>
</reference>
<dbReference type="AlphaFoldDB" id="A0A9J6DMF8"/>
<feature type="compositionally biased region" description="Polar residues" evidence="1">
    <location>
        <begin position="31"/>
        <end position="47"/>
    </location>
</feature>
<dbReference type="EMBL" id="JABSTU010000008">
    <property type="protein sequence ID" value="KAH8023161.1"/>
    <property type="molecule type" value="Genomic_DNA"/>
</dbReference>
<reference evidence="2" key="1">
    <citation type="journal article" date="2020" name="Cell">
        <title>Large-Scale Comparative Analyses of Tick Genomes Elucidate Their Genetic Diversity and Vector Capacities.</title>
        <authorList>
            <consortium name="Tick Genome and Microbiome Consortium (TIGMIC)"/>
            <person name="Jia N."/>
            <person name="Wang J."/>
            <person name="Shi W."/>
            <person name="Du L."/>
            <person name="Sun Y."/>
            <person name="Zhan W."/>
            <person name="Jiang J.F."/>
            <person name="Wang Q."/>
            <person name="Zhang B."/>
            <person name="Ji P."/>
            <person name="Bell-Sakyi L."/>
            <person name="Cui X.M."/>
            <person name="Yuan T.T."/>
            <person name="Jiang B.G."/>
            <person name="Yang W.F."/>
            <person name="Lam T.T."/>
            <person name="Chang Q.C."/>
            <person name="Ding S.J."/>
            <person name="Wang X.J."/>
            <person name="Zhu J.G."/>
            <person name="Ruan X.D."/>
            <person name="Zhao L."/>
            <person name="Wei J.T."/>
            <person name="Ye R.Z."/>
            <person name="Que T.C."/>
            <person name="Du C.H."/>
            <person name="Zhou Y.H."/>
            <person name="Cheng J.X."/>
            <person name="Dai P.F."/>
            <person name="Guo W.B."/>
            <person name="Han X.H."/>
            <person name="Huang E.J."/>
            <person name="Li L.F."/>
            <person name="Wei W."/>
            <person name="Gao Y.C."/>
            <person name="Liu J.Z."/>
            <person name="Shao H.Z."/>
            <person name="Wang X."/>
            <person name="Wang C.C."/>
            <person name="Yang T.C."/>
            <person name="Huo Q.B."/>
            <person name="Li W."/>
            <person name="Chen H.Y."/>
            <person name="Chen S.E."/>
            <person name="Zhou L.G."/>
            <person name="Ni X.B."/>
            <person name="Tian J.H."/>
            <person name="Sheng Y."/>
            <person name="Liu T."/>
            <person name="Pan Y.S."/>
            <person name="Xia L.Y."/>
            <person name="Li J."/>
            <person name="Zhao F."/>
            <person name="Cao W.C."/>
        </authorList>
    </citation>
    <scope>NUCLEOTIDE SEQUENCE</scope>
    <source>
        <strain evidence="2">Rmic-2018</strain>
    </source>
</reference>
<organism evidence="2 3">
    <name type="scientific">Rhipicephalus microplus</name>
    <name type="common">Cattle tick</name>
    <name type="synonym">Boophilus microplus</name>
    <dbReference type="NCBI Taxonomy" id="6941"/>
    <lineage>
        <taxon>Eukaryota</taxon>
        <taxon>Metazoa</taxon>
        <taxon>Ecdysozoa</taxon>
        <taxon>Arthropoda</taxon>
        <taxon>Chelicerata</taxon>
        <taxon>Arachnida</taxon>
        <taxon>Acari</taxon>
        <taxon>Parasitiformes</taxon>
        <taxon>Ixodida</taxon>
        <taxon>Ixodoidea</taxon>
        <taxon>Ixodidae</taxon>
        <taxon>Rhipicephalinae</taxon>
        <taxon>Rhipicephalus</taxon>
        <taxon>Boophilus</taxon>
    </lineage>
</organism>
<keyword evidence="3" id="KW-1185">Reference proteome</keyword>
<proteinExistence type="predicted"/>
<protein>
    <submittedName>
        <fullName evidence="2">Uncharacterized protein</fullName>
    </submittedName>
</protein>
<name>A0A9J6DMF8_RHIMP</name>